<dbReference type="RefSeq" id="WP_387961899.1">
    <property type="nucleotide sequence ID" value="NZ_JBHSGP010000008.1"/>
</dbReference>
<accession>A0ABV9N0S5</accession>
<dbReference type="NCBIfam" id="TIGR04131">
    <property type="entry name" value="Bac_Flav_CTERM"/>
    <property type="match status" value="1"/>
</dbReference>
<name>A0ABV9N0S5_9FLAO</name>
<organism evidence="1 2">
    <name type="scientific">Geojedonia litorea</name>
    <dbReference type="NCBI Taxonomy" id="1268269"/>
    <lineage>
        <taxon>Bacteria</taxon>
        <taxon>Pseudomonadati</taxon>
        <taxon>Bacteroidota</taxon>
        <taxon>Flavobacteriia</taxon>
        <taxon>Flavobacteriales</taxon>
        <taxon>Flavobacteriaceae</taxon>
        <taxon>Geojedonia</taxon>
    </lineage>
</organism>
<evidence type="ECO:0000313" key="2">
    <source>
        <dbReference type="Proteomes" id="UP001595953"/>
    </source>
</evidence>
<dbReference type="EMBL" id="JBHSGP010000008">
    <property type="protein sequence ID" value="MFC4721877.1"/>
    <property type="molecule type" value="Genomic_DNA"/>
</dbReference>
<reference evidence="2" key="1">
    <citation type="journal article" date="2019" name="Int. J. Syst. Evol. Microbiol.">
        <title>The Global Catalogue of Microorganisms (GCM) 10K type strain sequencing project: providing services to taxonomists for standard genome sequencing and annotation.</title>
        <authorList>
            <consortium name="The Broad Institute Genomics Platform"/>
            <consortium name="The Broad Institute Genome Sequencing Center for Infectious Disease"/>
            <person name="Wu L."/>
            <person name="Ma J."/>
        </authorList>
    </citation>
    <scope>NUCLEOTIDE SEQUENCE [LARGE SCALE GENOMIC DNA]</scope>
    <source>
        <strain evidence="2">CCUG 63682</strain>
    </source>
</reference>
<dbReference type="InterPro" id="IPR026341">
    <property type="entry name" value="T9SS_type_B"/>
</dbReference>
<proteinExistence type="predicted"/>
<dbReference type="Pfam" id="PF13585">
    <property type="entry name" value="CHU_C"/>
    <property type="match status" value="1"/>
</dbReference>
<protein>
    <submittedName>
        <fullName evidence="1">Gliding motility-associated C-terminal domain-containing protein</fullName>
    </submittedName>
</protein>
<gene>
    <name evidence="1" type="ORF">ACFO5O_06075</name>
</gene>
<keyword evidence="2" id="KW-1185">Reference proteome</keyword>
<sequence>MTDENDNCSTGIQATYQDEVTPGACEGSFVITRTWSLVDNCNNAAEDQVQIITVSDNTAPTFTAPASIEIFTDADCNYDASIAITGDVTDENDNCSTGIQATYQDEVTPGACEGSFVITRTWSLVDNCNNAAADQVQTITVTDNTAPTFTAPASIEIFTDADCNYDASIAITGDVTDENDNCSTGIQATYQDEVTPGACEGSFVITRTWSLVDNCNNAAQDQVQTITVTDNTAPTFTAPASIEIFTDADCNYDASIAMTGDVTDENDNCSTGIQATYQDEVTPGACEGSFVITRTWSLVDNCNNAAQDQVQTITVTDNTAPTFTAPASIEIFTAADCGYDISVGSTGDVTDENDNCSTGIQATYQDEVTPGACEGSFVITRTWSLVDNCNNTAADQVQIITVSDNTAPTFTAPVSIEIFTDADCNYDISVGSTGDVTDENDNCSTGIQATYVDSEPTPGTCEGSFVITRTWSLVDNCNNAAEDQVQTITITDNTAPELVTELNRNISVTCDNIPEVPQLNFQDNCSAEVTVAFNESSTNSGNASNYVITRNWTVTDGCNNEATITQSINVTVSDVTANDAALCITEDFDLDLFTLLNGVNDTSGTWTVVEGNATINGSLFNPTTLLDGNGSYTDSQLGVYTFRYESSQNSTCPTEVEVSITINDECVVLPCGAEDVIISKAVTPNGDNINDFFGVTGVESCGFVIELQIFNRWGAKIYENFNYQNDWYGTSSKSSFGNSNTVPTGTYYYIINLKNSGLKPFAGPIYVGTK</sequence>
<comment type="caution">
    <text evidence="1">The sequence shown here is derived from an EMBL/GenBank/DDBJ whole genome shotgun (WGS) entry which is preliminary data.</text>
</comment>
<evidence type="ECO:0000313" key="1">
    <source>
        <dbReference type="EMBL" id="MFC4721877.1"/>
    </source>
</evidence>
<dbReference type="Proteomes" id="UP001595953">
    <property type="component" value="Unassembled WGS sequence"/>
</dbReference>